<feature type="region of interest" description="Disordered" evidence="1">
    <location>
        <begin position="623"/>
        <end position="648"/>
    </location>
</feature>
<protein>
    <recommendedName>
        <fullName evidence="3">Aminotransferase-like plant mobile domain-containing protein</fullName>
    </recommendedName>
</protein>
<feature type="compositionally biased region" description="Basic and acidic residues" evidence="1">
    <location>
        <begin position="267"/>
        <end position="282"/>
    </location>
</feature>
<comment type="caution">
    <text evidence="4">The sequence shown here is derived from an EMBL/GenBank/DDBJ whole genome shotgun (WGS) entry which is preliminary data.</text>
</comment>
<feature type="compositionally biased region" description="Basic and acidic residues" evidence="1">
    <location>
        <begin position="629"/>
        <end position="647"/>
    </location>
</feature>
<dbReference type="Pfam" id="PF10536">
    <property type="entry name" value="PMD"/>
    <property type="match status" value="1"/>
</dbReference>
<name>A0A540MD00_MALBA</name>
<dbReference type="STRING" id="106549.A0A540MD00"/>
<keyword evidence="2" id="KW-1133">Transmembrane helix</keyword>
<gene>
    <name evidence="4" type="ORF">C1H46_017947</name>
</gene>
<dbReference type="Proteomes" id="UP000315295">
    <property type="component" value="Unassembled WGS sequence"/>
</dbReference>
<keyword evidence="2" id="KW-0812">Transmembrane</keyword>
<organism evidence="4 5">
    <name type="scientific">Malus baccata</name>
    <name type="common">Siberian crab apple</name>
    <name type="synonym">Pyrus baccata</name>
    <dbReference type="NCBI Taxonomy" id="106549"/>
    <lineage>
        <taxon>Eukaryota</taxon>
        <taxon>Viridiplantae</taxon>
        <taxon>Streptophyta</taxon>
        <taxon>Embryophyta</taxon>
        <taxon>Tracheophyta</taxon>
        <taxon>Spermatophyta</taxon>
        <taxon>Magnoliopsida</taxon>
        <taxon>eudicotyledons</taxon>
        <taxon>Gunneridae</taxon>
        <taxon>Pentapetalae</taxon>
        <taxon>rosids</taxon>
        <taxon>fabids</taxon>
        <taxon>Rosales</taxon>
        <taxon>Rosaceae</taxon>
        <taxon>Amygdaloideae</taxon>
        <taxon>Maleae</taxon>
        <taxon>Malus</taxon>
    </lineage>
</organism>
<proteinExistence type="predicted"/>
<keyword evidence="2" id="KW-0472">Membrane</keyword>
<evidence type="ECO:0000256" key="2">
    <source>
        <dbReference type="SAM" id="Phobius"/>
    </source>
</evidence>
<dbReference type="PANTHER" id="PTHR36607">
    <property type="entry name" value="1,2-DIHYDROXY-3-KETO-5-METHYLTHIOPENTENE DIOXYGENASE 4"/>
    <property type="match status" value="1"/>
</dbReference>
<evidence type="ECO:0000256" key="1">
    <source>
        <dbReference type="SAM" id="MobiDB-lite"/>
    </source>
</evidence>
<feature type="transmembrane region" description="Helical" evidence="2">
    <location>
        <begin position="699"/>
        <end position="721"/>
    </location>
</feature>
<reference evidence="4 5" key="1">
    <citation type="journal article" date="2019" name="G3 (Bethesda)">
        <title>Sequencing of a Wild Apple (Malus baccata) Genome Unravels the Differences Between Cultivated and Wild Apple Species Regarding Disease Resistance and Cold Tolerance.</title>
        <authorList>
            <person name="Chen X."/>
        </authorList>
    </citation>
    <scope>NUCLEOTIDE SEQUENCE [LARGE SCALE GENOMIC DNA]</scope>
    <source>
        <strain evidence="5">cv. Shandingzi</strain>
        <tissue evidence="4">Leaves</tissue>
    </source>
</reference>
<dbReference type="InterPro" id="IPR019557">
    <property type="entry name" value="AminoTfrase-like_pln_mobile"/>
</dbReference>
<dbReference type="PANTHER" id="PTHR36607:SF20">
    <property type="entry name" value="AMINOTRANSFERASE-LIKE PLANT MOBILE DOMAIN-CONTAINING PROTEIN"/>
    <property type="match status" value="1"/>
</dbReference>
<evidence type="ECO:0000313" key="5">
    <source>
        <dbReference type="Proteomes" id="UP000315295"/>
    </source>
</evidence>
<evidence type="ECO:0000313" key="4">
    <source>
        <dbReference type="EMBL" id="TQD96452.1"/>
    </source>
</evidence>
<keyword evidence="5" id="KW-1185">Reference proteome</keyword>
<feature type="domain" description="Aminotransferase-like plant mobile" evidence="3">
    <location>
        <begin position="145"/>
        <end position="567"/>
    </location>
</feature>
<feature type="region of interest" description="Disordered" evidence="1">
    <location>
        <begin position="267"/>
        <end position="292"/>
    </location>
</feature>
<evidence type="ECO:0000259" key="3">
    <source>
        <dbReference type="Pfam" id="PF10536"/>
    </source>
</evidence>
<sequence>MVFFKCFKNNTITILAKEGDSQDSGTTLKLHVPLTGPKALVLPIKDNSMHIKSWSSEVYWEVVDSVRPTTKTKVCKSRILILNSSHHDRANPLVKSTLLGDRIRSGAIAWNSTLSTTGGAAFVEFYWEWLEDVLSRSKDVLTNTGLYHAVYASLFSYDCHPSVIRAFFEHWCSATNTLHTARGEMSISLRDLHKLGGLPIQGKFYDEVVPSVEEFSCRNSRGLPASCRYLFWAYHKLFQEAPGKSGVKISSWIRFWYWDAVKYKRPSKENGRNKTTRPRGDSDPSGVIGLAGRRTPNELRTFEDLGVALEHLEESYLAAFLACWLCKFIFPKDDINLICPGVFKVASKMAAGESFSLAIPVLANIYDGLRVVSDLASTEDRDAVLPYHYVYGWLGEYFGTHFSLSTLDKSRLSVVKLGPLMTKYSGVFSAKSLDDQQAQALFRSCEGLKMDRLARFGMVRRDIIDDSHIHFSDLSYLISLRSGYVSLRQEDRCIIQPYSPHRFSRQFGFVQNVPGTLREKARSESLQAVYMHWESCTRACTNASITLPTKDEFKSNPVTRVYVCWWSKVYYENLGTTSGTNSSHSHHDALKEGSSVVPTQLVPFDRASVTPLRDRPVALAPQRPCLSPRHSDASKEAGYEGNSHEDGFTLQQRQQVSDKRLLEDAQADSDVNFRHKKKEVFRPSQFNDRAPFEGDVCTLFSLPISSAFIILAFVSNIFLCLL</sequence>
<accession>A0A540MD00</accession>
<dbReference type="AlphaFoldDB" id="A0A540MD00"/>
<dbReference type="EMBL" id="VIEB01000292">
    <property type="protein sequence ID" value="TQD96452.1"/>
    <property type="molecule type" value="Genomic_DNA"/>
</dbReference>